<feature type="transmembrane region" description="Helical" evidence="1">
    <location>
        <begin position="198"/>
        <end position="221"/>
    </location>
</feature>
<keyword evidence="3" id="KW-1185">Reference proteome</keyword>
<proteinExistence type="predicted"/>
<evidence type="ECO:0000256" key="1">
    <source>
        <dbReference type="SAM" id="Phobius"/>
    </source>
</evidence>
<feature type="transmembrane region" description="Helical" evidence="1">
    <location>
        <begin position="64"/>
        <end position="82"/>
    </location>
</feature>
<dbReference type="Proteomes" id="UP001327219">
    <property type="component" value="Chromosome"/>
</dbReference>
<feature type="transmembrane region" description="Helical" evidence="1">
    <location>
        <begin position="142"/>
        <end position="164"/>
    </location>
</feature>
<feature type="transmembrane region" description="Helical" evidence="1">
    <location>
        <begin position="170"/>
        <end position="191"/>
    </location>
</feature>
<sequence length="228" mass="25633">MYSFTQKFGPNLKTVVLTVFSRQYHVVLSNKVLILSGMFLFITSLLVISFMLQDNINTETQQVFEILFIIYSVTLSSDLIIVEDNKNGVLEQFVLSGIMLEWFLLAKTSASSLIYILLYIPVLILTEAAMGYFSINDLCYSTLLKILIIANVVMSAALSSSFLLSSQKRISQILISMFSNIPVFIISILCYRSGTTPYMLLLVAMFLINFTVSTIISGYLIRVSIEES</sequence>
<feature type="transmembrane region" description="Helical" evidence="1">
    <location>
        <begin position="112"/>
        <end position="135"/>
    </location>
</feature>
<evidence type="ECO:0008006" key="4">
    <source>
        <dbReference type="Google" id="ProtNLM"/>
    </source>
</evidence>
<dbReference type="EMBL" id="CP110820">
    <property type="protein sequence ID" value="WPX97184.1"/>
    <property type="molecule type" value="Genomic_DNA"/>
</dbReference>
<organism evidence="2 3">
    <name type="scientific">Candidatus Bandiella euplotis</name>
    <dbReference type="NCBI Taxonomy" id="1664265"/>
    <lineage>
        <taxon>Bacteria</taxon>
        <taxon>Pseudomonadati</taxon>
        <taxon>Pseudomonadota</taxon>
        <taxon>Alphaproteobacteria</taxon>
        <taxon>Rickettsiales</taxon>
        <taxon>Candidatus Midichloriaceae</taxon>
        <taxon>Candidatus Bandiella</taxon>
    </lineage>
</organism>
<keyword evidence="1" id="KW-0812">Transmembrane</keyword>
<reference evidence="2 3" key="1">
    <citation type="submission" date="2022-11" db="EMBL/GenBank/DDBJ databases">
        <title>Host association and intracellularity evolved multiple times independently in the Rickettsiales.</title>
        <authorList>
            <person name="Castelli M."/>
            <person name="Nardi T."/>
            <person name="Gammuto L."/>
            <person name="Bellinzona G."/>
            <person name="Sabaneyeva E."/>
            <person name="Potekhin A."/>
            <person name="Serra V."/>
            <person name="Petroni G."/>
            <person name="Sassera D."/>
        </authorList>
    </citation>
    <scope>NUCLEOTIDE SEQUENCE [LARGE SCALE GENOMIC DNA]</scope>
    <source>
        <strain evidence="2 3">NDG2</strain>
    </source>
</reference>
<keyword evidence="1" id="KW-0472">Membrane</keyword>
<feature type="transmembrane region" description="Helical" evidence="1">
    <location>
        <begin position="32"/>
        <end position="52"/>
    </location>
</feature>
<evidence type="ECO:0000313" key="2">
    <source>
        <dbReference type="EMBL" id="WPX97184.1"/>
    </source>
</evidence>
<dbReference type="RefSeq" id="WP_323732784.1">
    <property type="nucleotide sequence ID" value="NZ_CP110820.1"/>
</dbReference>
<name>A0ABZ0UQ83_9RICK</name>
<protein>
    <recommendedName>
        <fullName evidence="4">Heme exporter protein B</fullName>
    </recommendedName>
</protein>
<accession>A0ABZ0UQ83</accession>
<gene>
    <name evidence="2" type="ORF">Bandiella_01328</name>
</gene>
<keyword evidence="1" id="KW-1133">Transmembrane helix</keyword>
<evidence type="ECO:0000313" key="3">
    <source>
        <dbReference type="Proteomes" id="UP001327219"/>
    </source>
</evidence>